<evidence type="ECO:0000256" key="5">
    <source>
        <dbReference type="ARBA" id="ARBA00023040"/>
    </source>
</evidence>
<dbReference type="PRINTS" id="PR01157">
    <property type="entry name" value="P2YPURNOCPTR"/>
</dbReference>
<dbReference type="PROSITE" id="PS00237">
    <property type="entry name" value="G_PROTEIN_RECEP_F1_1"/>
    <property type="match status" value="1"/>
</dbReference>
<dbReference type="InterPro" id="IPR000276">
    <property type="entry name" value="GPCR_Rhodpsn"/>
</dbReference>
<comment type="subcellular location">
    <subcellularLocation>
        <location evidence="1">Cell membrane</location>
        <topology evidence="1">Multi-pass membrane protein</topology>
    </subcellularLocation>
</comment>
<reference evidence="13" key="1">
    <citation type="submission" date="2025-08" db="UniProtKB">
        <authorList>
            <consortium name="Ensembl"/>
        </authorList>
    </citation>
    <scope>IDENTIFICATION</scope>
</reference>
<sequence>MFNTSHLSSNCPKAPVSLVTIKAVVACLFFITFPLALLLNGVSLWVSLHLRSISTFIVYLKNLSMADLLMTLSIPPMAASMLPAATYEVKVLNCRYFSVIFYTSLYTSIALMGLISVDRFFKIVRPCGKVLGQNVIFSIISSSLVWIVIFGGTAIPTVILTDQAPINKSHNFCMSMKGPAGLSLHNSVVTFMETLFWLVSTLVVFCYICITVRVLQSFRNSGSNNNQGKKKTKLRVFSILLVFFVCFAPLHLLRIPFTLHQIFNIQVCSVEWVQILHELTVWVASTNACLDPFLYISLCKDYRGKLTDMMKPRMETHTPLSTDTLSSSSWGIPGHSQVREDT</sequence>
<evidence type="ECO:0000256" key="9">
    <source>
        <dbReference type="RuleBase" id="RU000688"/>
    </source>
</evidence>
<evidence type="ECO:0000313" key="14">
    <source>
        <dbReference type="Proteomes" id="UP000264800"/>
    </source>
</evidence>
<organism evidence="13 14">
    <name type="scientific">Kryptolebias marmoratus</name>
    <name type="common">Mangrove killifish</name>
    <name type="synonym">Rivulus marmoratus</name>
    <dbReference type="NCBI Taxonomy" id="37003"/>
    <lineage>
        <taxon>Eukaryota</taxon>
        <taxon>Metazoa</taxon>
        <taxon>Chordata</taxon>
        <taxon>Craniata</taxon>
        <taxon>Vertebrata</taxon>
        <taxon>Euteleostomi</taxon>
        <taxon>Actinopterygii</taxon>
        <taxon>Neopterygii</taxon>
        <taxon>Teleostei</taxon>
        <taxon>Neoteleostei</taxon>
        <taxon>Acanthomorphata</taxon>
        <taxon>Ovalentaria</taxon>
        <taxon>Atherinomorphae</taxon>
        <taxon>Cyprinodontiformes</taxon>
        <taxon>Rivulidae</taxon>
        <taxon>Kryptolebias</taxon>
    </lineage>
</organism>
<dbReference type="Proteomes" id="UP000264800">
    <property type="component" value="Unplaced"/>
</dbReference>
<evidence type="ECO:0000256" key="11">
    <source>
        <dbReference type="SAM" id="Phobius"/>
    </source>
</evidence>
<evidence type="ECO:0000256" key="7">
    <source>
        <dbReference type="ARBA" id="ARBA00023170"/>
    </source>
</evidence>
<evidence type="ECO:0000256" key="6">
    <source>
        <dbReference type="ARBA" id="ARBA00023136"/>
    </source>
</evidence>
<evidence type="ECO:0000259" key="12">
    <source>
        <dbReference type="PROSITE" id="PS50262"/>
    </source>
</evidence>
<comment type="similarity">
    <text evidence="9">Belongs to the G-protein coupled receptor 1 family.</text>
</comment>
<evidence type="ECO:0000256" key="10">
    <source>
        <dbReference type="SAM" id="MobiDB-lite"/>
    </source>
</evidence>
<dbReference type="Gene3D" id="1.20.1070.10">
    <property type="entry name" value="Rhodopsin 7-helix transmembrane proteins"/>
    <property type="match status" value="1"/>
</dbReference>
<dbReference type="PRINTS" id="PR00237">
    <property type="entry name" value="GPCRRHODOPSN"/>
</dbReference>
<dbReference type="AlphaFoldDB" id="A0A3Q3BCF1"/>
<feature type="transmembrane region" description="Helical" evidence="11">
    <location>
        <begin position="20"/>
        <end position="46"/>
    </location>
</feature>
<proteinExistence type="inferred from homology"/>
<keyword evidence="4 11" id="KW-1133">Transmembrane helix</keyword>
<reference evidence="13" key="2">
    <citation type="submission" date="2025-09" db="UniProtKB">
        <authorList>
            <consortium name="Ensembl"/>
        </authorList>
    </citation>
    <scope>IDENTIFICATION</scope>
</reference>
<feature type="domain" description="G-protein coupled receptors family 1 profile" evidence="12">
    <location>
        <begin position="39"/>
        <end position="295"/>
    </location>
</feature>
<dbReference type="GO" id="GO:0005886">
    <property type="term" value="C:plasma membrane"/>
    <property type="evidence" value="ECO:0007669"/>
    <property type="project" value="UniProtKB-SubCell"/>
</dbReference>
<dbReference type="GeneTree" id="ENSGT01110000267167"/>
<keyword evidence="14" id="KW-1185">Reference proteome</keyword>
<feature type="compositionally biased region" description="Low complexity" evidence="10">
    <location>
        <begin position="320"/>
        <end position="329"/>
    </location>
</feature>
<feature type="transmembrane region" description="Helical" evidence="11">
    <location>
        <begin position="135"/>
        <end position="159"/>
    </location>
</feature>
<dbReference type="OMA" id="IVFCYIC"/>
<keyword evidence="3 9" id="KW-0812">Transmembrane</keyword>
<evidence type="ECO:0000256" key="3">
    <source>
        <dbReference type="ARBA" id="ARBA00022692"/>
    </source>
</evidence>
<accession>A0A3Q3BCF1</accession>
<keyword evidence="5 9" id="KW-0297">G-protein coupled receptor</keyword>
<evidence type="ECO:0000256" key="1">
    <source>
        <dbReference type="ARBA" id="ARBA00004651"/>
    </source>
</evidence>
<keyword evidence="6 11" id="KW-0472">Membrane</keyword>
<name>A0A3Q3BCF1_KRYMA</name>
<dbReference type="Ensembl" id="ENSKMAT00000027270.1">
    <property type="protein sequence ID" value="ENSKMAP00000026931.1"/>
    <property type="gene ID" value="ENSKMAG00000019978.1"/>
</dbReference>
<dbReference type="SUPFAM" id="SSF81321">
    <property type="entry name" value="Family A G protein-coupled receptor-like"/>
    <property type="match status" value="1"/>
</dbReference>
<feature type="transmembrane region" description="Helical" evidence="11">
    <location>
        <begin position="58"/>
        <end position="76"/>
    </location>
</feature>
<dbReference type="PROSITE" id="PS50262">
    <property type="entry name" value="G_PROTEIN_RECEP_F1_2"/>
    <property type="match status" value="1"/>
</dbReference>
<protein>
    <submittedName>
        <fullName evidence="13">Purinergic receptor P2Y13</fullName>
    </submittedName>
</protein>
<dbReference type="PANTHER" id="PTHR24233:SF10">
    <property type="entry name" value="P2Y PURINOCEPTOR 13"/>
    <property type="match status" value="1"/>
</dbReference>
<keyword evidence="7 9" id="KW-0675">Receptor</keyword>
<keyword evidence="8 9" id="KW-0807">Transducer</keyword>
<keyword evidence="2" id="KW-1003">Cell membrane</keyword>
<feature type="transmembrane region" description="Helical" evidence="11">
    <location>
        <begin position="96"/>
        <end position="115"/>
    </location>
</feature>
<feature type="transmembrane region" description="Helical" evidence="11">
    <location>
        <begin position="195"/>
        <end position="215"/>
    </location>
</feature>
<evidence type="ECO:0000256" key="4">
    <source>
        <dbReference type="ARBA" id="ARBA00022989"/>
    </source>
</evidence>
<dbReference type="Pfam" id="PF00001">
    <property type="entry name" value="7tm_1"/>
    <property type="match status" value="1"/>
</dbReference>
<dbReference type="GO" id="GO:0045028">
    <property type="term" value="F:G protein-coupled purinergic nucleotide receptor activity"/>
    <property type="evidence" value="ECO:0007669"/>
    <property type="project" value="TreeGrafter"/>
</dbReference>
<dbReference type="PANTHER" id="PTHR24233">
    <property type="entry name" value="P2Y PURINOCEPTOR-RELATED G-PROTEIN COUPLED RECEPTOR"/>
    <property type="match status" value="1"/>
</dbReference>
<feature type="transmembrane region" description="Helical" evidence="11">
    <location>
        <begin position="236"/>
        <end position="257"/>
    </location>
</feature>
<feature type="region of interest" description="Disordered" evidence="10">
    <location>
        <begin position="317"/>
        <end position="342"/>
    </location>
</feature>
<dbReference type="InterPro" id="IPR017452">
    <property type="entry name" value="GPCR_Rhodpsn_7TM"/>
</dbReference>
<evidence type="ECO:0000256" key="2">
    <source>
        <dbReference type="ARBA" id="ARBA00022475"/>
    </source>
</evidence>
<evidence type="ECO:0000313" key="13">
    <source>
        <dbReference type="Ensembl" id="ENSKMAP00000026931.1"/>
    </source>
</evidence>
<evidence type="ECO:0000256" key="8">
    <source>
        <dbReference type="ARBA" id="ARBA00023224"/>
    </source>
</evidence>